<evidence type="ECO:0000313" key="14">
    <source>
        <dbReference type="Proteomes" id="UP000239724"/>
    </source>
</evidence>
<dbReference type="PANTHER" id="PTHR30386:SF26">
    <property type="entry name" value="TRANSPORT PROTEIN COMB"/>
    <property type="match status" value="1"/>
</dbReference>
<dbReference type="GO" id="GO:0005886">
    <property type="term" value="C:plasma membrane"/>
    <property type="evidence" value="ECO:0007669"/>
    <property type="project" value="UniProtKB-SubCell"/>
</dbReference>
<dbReference type="RefSeq" id="WP_104521457.1">
    <property type="nucleotide sequence ID" value="NZ_NHRY01000245.1"/>
</dbReference>
<evidence type="ECO:0000313" key="13">
    <source>
        <dbReference type="EMBL" id="PPQ28280.1"/>
    </source>
</evidence>
<feature type="transmembrane region" description="Helical" evidence="9">
    <location>
        <begin position="48"/>
        <end position="67"/>
    </location>
</feature>
<feature type="domain" description="AprE-like long alpha-helical hairpin" evidence="11">
    <location>
        <begin position="122"/>
        <end position="297"/>
    </location>
</feature>
<sequence length="471" mass="51783">MQLLPRPSSKAISTVREDRLDPTLPAILEYQSPSAAIINLPMPRIARGLTLTVSSMVAVMFVLTGVIKVDRVVTALGVVVPRSPTIVVQPLETAIVRSINVHEGEVVHAGQVLARLDPTFAASDAGASAAQVSTFQAQVARLEAEMQNRPFTYSGTNPDMLLQASIYANRQAEYRFKLENYQQKFDSLQATIARSRSDEAGYADRLQYAKSLEKMRTDLERLNVGSKLNTLAAEDSRAEMQRNLNNARDTANGAMRDLAALVAERNEYIQSWHNDVSDKLTDALGKLSDAREQLNKNQLRRQLVELRAETDGTVMSISKVSVGSVLTAGQQFITLVPTDAPLEVEANIPGDEDGHVTLGDPVDIKFQTFIYSRYGMAHGVVRVISPDSFTAQDEQRNPTGDVPVPQSAAGAQWYYRSRITLDQINLHGVPANFHLIPGMPIQADIRVGKQTVLSYMLGRFIPLATEGMREP</sequence>
<evidence type="ECO:0000256" key="9">
    <source>
        <dbReference type="RuleBase" id="RU365093"/>
    </source>
</evidence>
<evidence type="ECO:0000256" key="6">
    <source>
        <dbReference type="ARBA" id="ARBA00022692"/>
    </source>
</evidence>
<feature type="coiled-coil region" evidence="10">
    <location>
        <begin position="237"/>
        <end position="309"/>
    </location>
</feature>
<dbReference type="NCBIfam" id="TIGR01843">
    <property type="entry name" value="type_I_hlyD"/>
    <property type="match status" value="1"/>
</dbReference>
<comment type="subcellular location">
    <subcellularLocation>
        <location evidence="1 9">Cell inner membrane</location>
        <topology evidence="1 9">Single-pass membrane protein</topology>
    </subcellularLocation>
</comment>
<dbReference type="Gene3D" id="2.40.50.100">
    <property type="match status" value="1"/>
</dbReference>
<evidence type="ECO:0000256" key="8">
    <source>
        <dbReference type="ARBA" id="ARBA00023136"/>
    </source>
</evidence>
<dbReference type="InterPro" id="IPR058781">
    <property type="entry name" value="HH_AprE-like"/>
</dbReference>
<organism evidence="13 14">
    <name type="scientific">Rhodopila globiformis</name>
    <name type="common">Rhodopseudomonas globiformis</name>
    <dbReference type="NCBI Taxonomy" id="1071"/>
    <lineage>
        <taxon>Bacteria</taxon>
        <taxon>Pseudomonadati</taxon>
        <taxon>Pseudomonadota</taxon>
        <taxon>Alphaproteobacteria</taxon>
        <taxon>Acetobacterales</taxon>
        <taxon>Acetobacteraceae</taxon>
        <taxon>Rhodopila</taxon>
    </lineage>
</organism>
<evidence type="ECO:0000259" key="12">
    <source>
        <dbReference type="Pfam" id="PF26002"/>
    </source>
</evidence>
<keyword evidence="5 9" id="KW-0997">Cell inner membrane</keyword>
<proteinExistence type="inferred from homology"/>
<evidence type="ECO:0000259" key="11">
    <source>
        <dbReference type="Pfam" id="PF25994"/>
    </source>
</evidence>
<evidence type="ECO:0000256" key="3">
    <source>
        <dbReference type="ARBA" id="ARBA00022448"/>
    </source>
</evidence>
<dbReference type="PRINTS" id="PR01490">
    <property type="entry name" value="RTXTOXIND"/>
</dbReference>
<name>A0A2S6N108_RHOGL</name>
<dbReference type="Pfam" id="PF25994">
    <property type="entry name" value="HH_AprE"/>
    <property type="match status" value="1"/>
</dbReference>
<dbReference type="InterPro" id="IPR058982">
    <property type="entry name" value="Beta-barrel_AprE"/>
</dbReference>
<comment type="caution">
    <text evidence="13">The sequence shown here is derived from an EMBL/GenBank/DDBJ whole genome shotgun (WGS) entry which is preliminary data.</text>
</comment>
<dbReference type="PANTHER" id="PTHR30386">
    <property type="entry name" value="MEMBRANE FUSION SUBUNIT OF EMRAB-TOLC MULTIDRUG EFFLUX PUMP"/>
    <property type="match status" value="1"/>
</dbReference>
<dbReference type="InterPro" id="IPR050739">
    <property type="entry name" value="MFP"/>
</dbReference>
<dbReference type="Gene3D" id="2.40.30.170">
    <property type="match status" value="1"/>
</dbReference>
<dbReference type="GO" id="GO:0015031">
    <property type="term" value="P:protein transport"/>
    <property type="evidence" value="ECO:0007669"/>
    <property type="project" value="InterPro"/>
</dbReference>
<dbReference type="OrthoDB" id="9810980at2"/>
<keyword evidence="6 9" id="KW-0812">Transmembrane</keyword>
<dbReference type="Pfam" id="PF26002">
    <property type="entry name" value="Beta-barrel_AprE"/>
    <property type="match status" value="1"/>
</dbReference>
<keyword evidence="4 9" id="KW-1003">Cell membrane</keyword>
<reference evidence="13 14" key="1">
    <citation type="journal article" date="2018" name="Arch. Microbiol.">
        <title>New insights into the metabolic potential of the phototrophic purple bacterium Rhodopila globiformis DSM 161(T) from its draft genome sequence and evidence for a vanadium-dependent nitrogenase.</title>
        <authorList>
            <person name="Imhoff J.F."/>
            <person name="Rahn T."/>
            <person name="Kunzel S."/>
            <person name="Neulinger S.C."/>
        </authorList>
    </citation>
    <scope>NUCLEOTIDE SEQUENCE [LARGE SCALE GENOMIC DNA]</scope>
    <source>
        <strain evidence="13 14">DSM 161</strain>
    </source>
</reference>
<dbReference type="InterPro" id="IPR010129">
    <property type="entry name" value="T1SS_HlyD"/>
</dbReference>
<evidence type="ECO:0000256" key="2">
    <source>
        <dbReference type="ARBA" id="ARBA00009477"/>
    </source>
</evidence>
<keyword evidence="3 9" id="KW-0813">Transport</keyword>
<keyword evidence="14" id="KW-1185">Reference proteome</keyword>
<accession>A0A2S6N108</accession>
<evidence type="ECO:0000256" key="10">
    <source>
        <dbReference type="SAM" id="Coils"/>
    </source>
</evidence>
<dbReference type="Proteomes" id="UP000239724">
    <property type="component" value="Unassembled WGS sequence"/>
</dbReference>
<evidence type="ECO:0000256" key="5">
    <source>
        <dbReference type="ARBA" id="ARBA00022519"/>
    </source>
</evidence>
<dbReference type="AlphaFoldDB" id="A0A2S6N108"/>
<evidence type="ECO:0000256" key="1">
    <source>
        <dbReference type="ARBA" id="ARBA00004377"/>
    </source>
</evidence>
<keyword evidence="7 9" id="KW-1133">Transmembrane helix</keyword>
<gene>
    <name evidence="13" type="ORF">CCS01_24530</name>
</gene>
<keyword evidence="8 9" id="KW-0472">Membrane</keyword>
<feature type="domain" description="AprE-like beta-barrel" evidence="12">
    <location>
        <begin position="342"/>
        <end position="448"/>
    </location>
</feature>
<keyword evidence="10" id="KW-0175">Coiled coil</keyword>
<evidence type="ECO:0000256" key="7">
    <source>
        <dbReference type="ARBA" id="ARBA00022989"/>
    </source>
</evidence>
<comment type="similarity">
    <text evidence="2 9">Belongs to the membrane fusion protein (MFP) (TC 8.A.1) family.</text>
</comment>
<protein>
    <recommendedName>
        <fullName evidence="9">Membrane fusion protein (MFP) family protein</fullName>
    </recommendedName>
</protein>
<dbReference type="EMBL" id="NHRY01000245">
    <property type="protein sequence ID" value="PPQ28280.1"/>
    <property type="molecule type" value="Genomic_DNA"/>
</dbReference>
<evidence type="ECO:0000256" key="4">
    <source>
        <dbReference type="ARBA" id="ARBA00022475"/>
    </source>
</evidence>